<dbReference type="InterPro" id="IPR012337">
    <property type="entry name" value="RNaseH-like_sf"/>
</dbReference>
<feature type="compositionally biased region" description="Gly residues" evidence="1">
    <location>
        <begin position="21"/>
        <end position="44"/>
    </location>
</feature>
<name>A0A9P5YFD8_9AGAR</name>
<accession>A0A9P5YFD8</accession>
<dbReference type="InterPro" id="IPR003100">
    <property type="entry name" value="PAZ_dom"/>
</dbReference>
<dbReference type="PROSITE" id="PS50821">
    <property type="entry name" value="PAZ"/>
    <property type="match status" value="1"/>
</dbReference>
<dbReference type="PANTHER" id="PTHR22891">
    <property type="entry name" value="EUKARYOTIC TRANSLATION INITIATION FACTOR 2C"/>
    <property type="match status" value="1"/>
</dbReference>
<feature type="compositionally biased region" description="Basic and acidic residues" evidence="1">
    <location>
        <begin position="62"/>
        <end position="76"/>
    </location>
</feature>
<dbReference type="Gene3D" id="3.40.50.2300">
    <property type="match status" value="1"/>
</dbReference>
<evidence type="ECO:0000313" key="4">
    <source>
        <dbReference type="EMBL" id="KAF9467546.1"/>
    </source>
</evidence>
<proteinExistence type="predicted"/>
<dbReference type="Pfam" id="PF08699">
    <property type="entry name" value="ArgoL1"/>
    <property type="match status" value="1"/>
</dbReference>
<dbReference type="SMART" id="SM01163">
    <property type="entry name" value="DUF1785"/>
    <property type="match status" value="1"/>
</dbReference>
<feature type="domain" description="Piwi" evidence="3">
    <location>
        <begin position="635"/>
        <end position="948"/>
    </location>
</feature>
<dbReference type="InterPro" id="IPR032474">
    <property type="entry name" value="Argonaute_N"/>
</dbReference>
<dbReference type="GO" id="GO:0003723">
    <property type="term" value="F:RNA binding"/>
    <property type="evidence" value="ECO:0007669"/>
    <property type="project" value="InterPro"/>
</dbReference>
<evidence type="ECO:0000259" key="2">
    <source>
        <dbReference type="PROSITE" id="PS50821"/>
    </source>
</evidence>
<dbReference type="InterPro" id="IPR003165">
    <property type="entry name" value="Piwi"/>
</dbReference>
<dbReference type="PROSITE" id="PS50822">
    <property type="entry name" value="PIWI"/>
    <property type="match status" value="1"/>
</dbReference>
<dbReference type="Gene3D" id="3.30.420.10">
    <property type="entry name" value="Ribonuclease H-like superfamily/Ribonuclease H"/>
    <property type="match status" value="1"/>
</dbReference>
<organism evidence="4 5">
    <name type="scientific">Collybia nuda</name>
    <dbReference type="NCBI Taxonomy" id="64659"/>
    <lineage>
        <taxon>Eukaryota</taxon>
        <taxon>Fungi</taxon>
        <taxon>Dikarya</taxon>
        <taxon>Basidiomycota</taxon>
        <taxon>Agaricomycotina</taxon>
        <taxon>Agaricomycetes</taxon>
        <taxon>Agaricomycetidae</taxon>
        <taxon>Agaricales</taxon>
        <taxon>Tricholomatineae</taxon>
        <taxon>Clitocybaceae</taxon>
        <taxon>Collybia</taxon>
    </lineage>
</organism>
<reference evidence="4" key="1">
    <citation type="submission" date="2020-11" db="EMBL/GenBank/DDBJ databases">
        <authorList>
            <consortium name="DOE Joint Genome Institute"/>
            <person name="Ahrendt S."/>
            <person name="Riley R."/>
            <person name="Andreopoulos W."/>
            <person name="Labutti K."/>
            <person name="Pangilinan J."/>
            <person name="Ruiz-Duenas F.J."/>
            <person name="Barrasa J.M."/>
            <person name="Sanchez-Garcia M."/>
            <person name="Camarero S."/>
            <person name="Miyauchi S."/>
            <person name="Serrano A."/>
            <person name="Linde D."/>
            <person name="Babiker R."/>
            <person name="Drula E."/>
            <person name="Ayuso-Fernandez I."/>
            <person name="Pacheco R."/>
            <person name="Padilla G."/>
            <person name="Ferreira P."/>
            <person name="Barriuso J."/>
            <person name="Kellner H."/>
            <person name="Castanera R."/>
            <person name="Alfaro M."/>
            <person name="Ramirez L."/>
            <person name="Pisabarro A.G."/>
            <person name="Kuo A."/>
            <person name="Tritt A."/>
            <person name="Lipzen A."/>
            <person name="He G."/>
            <person name="Yan M."/>
            <person name="Ng V."/>
            <person name="Cullen D."/>
            <person name="Martin F."/>
            <person name="Rosso M.-N."/>
            <person name="Henrissat B."/>
            <person name="Hibbett D."/>
            <person name="Martinez A.T."/>
            <person name="Grigoriev I.V."/>
        </authorList>
    </citation>
    <scope>NUCLEOTIDE SEQUENCE</scope>
    <source>
        <strain evidence="4">CBS 247.69</strain>
    </source>
</reference>
<evidence type="ECO:0000259" key="3">
    <source>
        <dbReference type="PROSITE" id="PS50822"/>
    </source>
</evidence>
<keyword evidence="5" id="KW-1185">Reference proteome</keyword>
<dbReference type="AlphaFoldDB" id="A0A9P5YFD8"/>
<evidence type="ECO:0000313" key="5">
    <source>
        <dbReference type="Proteomes" id="UP000807353"/>
    </source>
</evidence>
<evidence type="ECO:0000256" key="1">
    <source>
        <dbReference type="SAM" id="MobiDB-lite"/>
    </source>
</evidence>
<dbReference type="OrthoDB" id="10252740at2759"/>
<dbReference type="SMART" id="SM00950">
    <property type="entry name" value="Piwi"/>
    <property type="match status" value="1"/>
</dbReference>
<protein>
    <submittedName>
        <fullName evidence="4">Argonaute-like protein</fullName>
    </submittedName>
</protein>
<dbReference type="SUPFAM" id="SSF101690">
    <property type="entry name" value="PAZ domain"/>
    <property type="match status" value="1"/>
</dbReference>
<gene>
    <name evidence="4" type="ORF">BDZ94DRAFT_1155631</name>
</gene>
<dbReference type="InterPro" id="IPR014811">
    <property type="entry name" value="ArgoL1"/>
</dbReference>
<dbReference type="Proteomes" id="UP000807353">
    <property type="component" value="Unassembled WGS sequence"/>
</dbReference>
<dbReference type="InterPro" id="IPR045246">
    <property type="entry name" value="Piwi_ago-like"/>
</dbReference>
<dbReference type="CDD" id="cd02846">
    <property type="entry name" value="PAZ_argonaute_like"/>
    <property type="match status" value="1"/>
</dbReference>
<feature type="domain" description="PAZ" evidence="2">
    <location>
        <begin position="344"/>
        <end position="449"/>
    </location>
</feature>
<dbReference type="InterPro" id="IPR036397">
    <property type="entry name" value="RNaseH_sf"/>
</dbReference>
<dbReference type="EMBL" id="MU150236">
    <property type="protein sequence ID" value="KAF9467546.1"/>
    <property type="molecule type" value="Genomic_DNA"/>
</dbReference>
<dbReference type="Pfam" id="PF02170">
    <property type="entry name" value="PAZ"/>
    <property type="match status" value="1"/>
</dbReference>
<dbReference type="CDD" id="cd04657">
    <property type="entry name" value="Piwi_ago-like"/>
    <property type="match status" value="1"/>
</dbReference>
<dbReference type="InterPro" id="IPR036085">
    <property type="entry name" value="PAZ_dom_sf"/>
</dbReference>
<comment type="caution">
    <text evidence="4">The sequence shown here is derived from an EMBL/GenBank/DDBJ whole genome shotgun (WGS) entry which is preliminary data.</text>
</comment>
<dbReference type="SUPFAM" id="SSF53098">
    <property type="entry name" value="Ribonuclease H-like"/>
    <property type="match status" value="1"/>
</dbReference>
<dbReference type="Gene3D" id="2.170.260.10">
    <property type="entry name" value="paz domain"/>
    <property type="match status" value="1"/>
</dbReference>
<dbReference type="Pfam" id="PF02171">
    <property type="entry name" value="Piwi"/>
    <property type="match status" value="1"/>
</dbReference>
<sequence>MSTRNNPRSRGRGGNEHRGKSGGGGPFIGGGRGAQRGQSRGPGHGSSSERPGTGHGSPAFHDTGRGRGRGEFDPRGRSGPQGNREFRGGFRRRNVSEGPTIFSEDTPAQIPSRLTDVSHNDLLVPFKALKVSPGRPLRPGYGTAGTAITLRSNFFPVWLPKGPIYDYTIEISPKVSKKESKLRLFQLLEQSPLCTPYLSHIAHDRSQRLVSAQKLPQPLVIQVPYFEEEDAAPSPDADVYTISIKFERELDIACLTQYLDGLTEARDYDTLPLVSALNLVLQQHASRNGFRVGINKYFFPSLNKFDIGFGVQVWQGFYASVRPTYKQLMVNVNACFTAFVEPGNLADALLAFGRNSKGALPNLPEALVRSLKVRTQHLHHTKLVKAIGNKSARQTTFNCEELGGKVTVEQYFLKKYNKKLEYPTDLPVVDLGGPKKNVWVPAELCDIKPGQPYTEKLNFSEAKKMIERACNPPKHNAEAIVNEDLHTLDLAPVGYPIDGFGVSIDTAMAVVPGRKLDPPFPTYKTSKAKIKDGSWNIMGATFHKGIRVDSWWVMVVQDGQGTITGREDPQYVKLETGFTEKCRNSGIYMPRERPRFVQVKLPRPSNSDPGRGTAIDTISNEFQSSLSAASQKPDFILVMLEARDKFIYPGIKRLGDVKFGIHTIHMQLPTALKIQRQDQYFSNIALKLNAKLGGINHVLNEQAMKWLTKEKTMMVGIDVTHPGPGTRDGTPSIAAVVANIDDDFVQFPASLRIQWGKKEARPASLFISPMLDELRDMMLERLLLYEKKNKVLPQRILVFRDGVSEGQFNIVLREELDQILDGFKKLSTKGRKGKYRPVLSIIICGFYPTDSANATKNGNTMPGTVVDKGVTAVFDFDFYLQAHAGIQGTVKPTHYTVVYDESNLTADEIQQGAHNTSYLYARATKAVSLIPAAYYADLACERGRCYLNDFLMSSKSKGGKRDPEEEKRVFNAAKQAWGEGLHANIRESMFYI</sequence>
<feature type="region of interest" description="Disordered" evidence="1">
    <location>
        <begin position="1"/>
        <end position="110"/>
    </location>
</feature>
<dbReference type="Pfam" id="PF16486">
    <property type="entry name" value="ArgoN"/>
    <property type="match status" value="1"/>
</dbReference>